<sequence length="127" mass="14155">MATSKTAGPKPDFLVVEDHLKCQTNEGEISIDMRIPLDRIELFMDMDELDIEQKHYPRYVIDNILWPEDKDTLNGMRDGAKAMTIVLKFSTFLGERMGADMGESSGSTESSESTVEPSATTSDTDSE</sequence>
<evidence type="ECO:0000313" key="2">
    <source>
        <dbReference type="EMBL" id="TFD80876.1"/>
    </source>
</evidence>
<keyword evidence="3" id="KW-1185">Reference proteome</keyword>
<evidence type="ECO:0000256" key="1">
    <source>
        <dbReference type="SAM" id="MobiDB-lite"/>
    </source>
</evidence>
<dbReference type="Proteomes" id="UP000298218">
    <property type="component" value="Unassembled WGS sequence"/>
</dbReference>
<evidence type="ECO:0000313" key="3">
    <source>
        <dbReference type="Proteomes" id="UP000298218"/>
    </source>
</evidence>
<gene>
    <name evidence="2" type="ORF">E3T53_04450</name>
</gene>
<name>A0A4Y8KR83_9MICO</name>
<dbReference type="AlphaFoldDB" id="A0A4Y8KR83"/>
<feature type="region of interest" description="Disordered" evidence="1">
    <location>
        <begin position="98"/>
        <end position="127"/>
    </location>
</feature>
<accession>A0A4Y8KR83</accession>
<proteinExistence type="predicted"/>
<organism evidence="2 3">
    <name type="scientific">Cryobacterium psychrophilum</name>
    <dbReference type="NCBI Taxonomy" id="41988"/>
    <lineage>
        <taxon>Bacteria</taxon>
        <taxon>Bacillati</taxon>
        <taxon>Actinomycetota</taxon>
        <taxon>Actinomycetes</taxon>
        <taxon>Micrococcales</taxon>
        <taxon>Microbacteriaceae</taxon>
        <taxon>Cryobacterium</taxon>
    </lineage>
</organism>
<dbReference type="RefSeq" id="WP_134173928.1">
    <property type="nucleotide sequence ID" value="NZ_SODI01000001.1"/>
</dbReference>
<protein>
    <submittedName>
        <fullName evidence="2">Uncharacterized protein</fullName>
    </submittedName>
</protein>
<dbReference type="OrthoDB" id="5117794at2"/>
<reference evidence="2 3" key="1">
    <citation type="submission" date="2019-03" db="EMBL/GenBank/DDBJ databases">
        <title>Genomics of glacier-inhabiting Cryobacterium strains.</title>
        <authorList>
            <person name="Liu Q."/>
            <person name="Xin Y.-H."/>
        </authorList>
    </citation>
    <scope>NUCLEOTIDE SEQUENCE [LARGE SCALE GENOMIC DNA]</scope>
    <source>
        <strain evidence="2 3">CGMCC 1.4292</strain>
    </source>
</reference>
<comment type="caution">
    <text evidence="2">The sequence shown here is derived from an EMBL/GenBank/DDBJ whole genome shotgun (WGS) entry which is preliminary data.</text>
</comment>
<dbReference type="EMBL" id="SOHQ01000013">
    <property type="protein sequence ID" value="TFD80876.1"/>
    <property type="molecule type" value="Genomic_DNA"/>
</dbReference>
<feature type="compositionally biased region" description="Low complexity" evidence="1">
    <location>
        <begin position="103"/>
        <end position="127"/>
    </location>
</feature>